<gene>
    <name evidence="3" type="ORF">IPH26_22060</name>
</gene>
<dbReference type="GO" id="GO:0016020">
    <property type="term" value="C:membrane"/>
    <property type="evidence" value="ECO:0007669"/>
    <property type="project" value="InterPro"/>
</dbReference>
<feature type="domain" description="Porin" evidence="2">
    <location>
        <begin position="106"/>
        <end position="256"/>
    </location>
</feature>
<dbReference type="GO" id="GO:0015288">
    <property type="term" value="F:porin activity"/>
    <property type="evidence" value="ECO:0007669"/>
    <property type="project" value="InterPro"/>
</dbReference>
<comment type="caution">
    <text evidence="3">The sequence shown here is derived from an EMBL/GenBank/DDBJ whole genome shotgun (WGS) entry which is preliminary data.</text>
</comment>
<dbReference type="Gene3D" id="2.40.160.10">
    <property type="entry name" value="Porin"/>
    <property type="match status" value="1"/>
</dbReference>
<organism evidence="3 4">
    <name type="scientific">Candidatus Methylophosphatis roskildensis</name>
    <dbReference type="NCBI Taxonomy" id="2899263"/>
    <lineage>
        <taxon>Bacteria</taxon>
        <taxon>Pseudomonadati</taxon>
        <taxon>Pseudomonadota</taxon>
        <taxon>Betaproteobacteria</taxon>
        <taxon>Nitrosomonadales</taxon>
        <taxon>Sterolibacteriaceae</taxon>
        <taxon>Candidatus Methylophosphatis</taxon>
    </lineage>
</organism>
<dbReference type="InterPro" id="IPR033900">
    <property type="entry name" value="Gram_neg_porin_domain"/>
</dbReference>
<dbReference type="CDD" id="cd00342">
    <property type="entry name" value="gram_neg_porins"/>
    <property type="match status" value="1"/>
</dbReference>
<dbReference type="Pfam" id="PF13609">
    <property type="entry name" value="Porin_4"/>
    <property type="match status" value="1"/>
</dbReference>
<dbReference type="InterPro" id="IPR023614">
    <property type="entry name" value="Porin_dom_sf"/>
</dbReference>
<evidence type="ECO:0000259" key="2">
    <source>
        <dbReference type="Pfam" id="PF13609"/>
    </source>
</evidence>
<evidence type="ECO:0000256" key="1">
    <source>
        <dbReference type="SAM" id="SignalP"/>
    </source>
</evidence>
<protein>
    <submittedName>
        <fullName evidence="3">Porin</fullName>
    </submittedName>
</protein>
<dbReference type="Proteomes" id="UP000807785">
    <property type="component" value="Unassembled WGS sequence"/>
</dbReference>
<dbReference type="AlphaFoldDB" id="A0A9D7HNS9"/>
<dbReference type="SUPFAM" id="SSF56935">
    <property type="entry name" value="Porins"/>
    <property type="match status" value="1"/>
</dbReference>
<feature type="signal peptide" evidence="1">
    <location>
        <begin position="1"/>
        <end position="19"/>
    </location>
</feature>
<proteinExistence type="predicted"/>
<evidence type="ECO:0000313" key="3">
    <source>
        <dbReference type="EMBL" id="MBK6975519.1"/>
    </source>
</evidence>
<dbReference type="EMBL" id="JADJEV010000005">
    <property type="protein sequence ID" value="MBK6975519.1"/>
    <property type="molecule type" value="Genomic_DNA"/>
</dbReference>
<evidence type="ECO:0000313" key="4">
    <source>
        <dbReference type="Proteomes" id="UP000807785"/>
    </source>
</evidence>
<accession>A0A9D7HNS9</accession>
<name>A0A9D7HNS9_9PROT</name>
<sequence>MTKSALFALSAMIGLPVQAADDAVAFSARGDPLGSGLAALWREFRPDSHPDSPAAATGFSAGRLPLVARSHLLFLPAGSMRDGGLGMAPSLRIERSAATLSTGRGFAGQFSAARAETTGLHQQQPNWWSTGATYERGAWRAFATHERAQDWYGPGASDDGWRLGTAYRFGGAQISAGWERLRHDVDARDARQQAWWIGLAQRVGDGALRLNFARAADISGNLVTGVGGTRQLSLGYEHGLSAQTAIYAFYTRLSNDPNGLFRLGGGEVETGVAAAGGNGISLGVRHSF</sequence>
<reference evidence="3" key="1">
    <citation type="submission" date="2020-10" db="EMBL/GenBank/DDBJ databases">
        <title>Connecting structure to function with the recovery of over 1000 high-quality activated sludge metagenome-assembled genomes encoding full-length rRNA genes using long-read sequencing.</title>
        <authorList>
            <person name="Singleton C.M."/>
            <person name="Petriglieri F."/>
            <person name="Kristensen J.M."/>
            <person name="Kirkegaard R.H."/>
            <person name="Michaelsen T.Y."/>
            <person name="Andersen M.H."/>
            <person name="Karst S.M."/>
            <person name="Dueholm M.S."/>
            <person name="Nielsen P.H."/>
            <person name="Albertsen M."/>
        </authorList>
    </citation>
    <scope>NUCLEOTIDE SEQUENCE</scope>
    <source>
        <strain evidence="3">Bjer_18-Q3-R1-45_BAT3C.347</strain>
    </source>
</reference>
<feature type="chain" id="PRO_5038847586" evidence="1">
    <location>
        <begin position="20"/>
        <end position="288"/>
    </location>
</feature>
<keyword evidence="1" id="KW-0732">Signal</keyword>